<keyword evidence="2" id="KW-0472">Membrane</keyword>
<dbReference type="PANTHER" id="PTHR30273:SF2">
    <property type="entry name" value="PROTEIN FECR"/>
    <property type="match status" value="1"/>
</dbReference>
<dbReference type="RefSeq" id="WP_170249948.1">
    <property type="nucleotide sequence ID" value="NZ_VNHX01000004.1"/>
</dbReference>
<reference evidence="4 5" key="1">
    <citation type="submission" date="2019-07" db="EMBL/GenBank/DDBJ databases">
        <title>Genomic Encyclopedia of Archaeal and Bacterial Type Strains, Phase II (KMG-II): from individual species to whole genera.</title>
        <authorList>
            <person name="Goeker M."/>
        </authorList>
    </citation>
    <scope>NUCLEOTIDE SEQUENCE [LARGE SCALE GENOMIC DNA]</scope>
    <source>
        <strain evidence="4 5">DSM 18850</strain>
    </source>
</reference>
<proteinExistence type="predicted"/>
<dbReference type="InterPro" id="IPR006860">
    <property type="entry name" value="FecR"/>
</dbReference>
<gene>
    <name evidence="4" type="ORF">BC792_1048</name>
</gene>
<name>A0A5S5DLI2_9SPHI</name>
<accession>A0A5S5DLI2</accession>
<organism evidence="4 5">
    <name type="scientific">Sphingobacterium allocomposti</name>
    <dbReference type="NCBI Taxonomy" id="415956"/>
    <lineage>
        <taxon>Bacteria</taxon>
        <taxon>Pseudomonadati</taxon>
        <taxon>Bacteroidota</taxon>
        <taxon>Sphingobacteriia</taxon>
        <taxon>Sphingobacteriales</taxon>
        <taxon>Sphingobacteriaceae</taxon>
        <taxon>Sphingobacterium</taxon>
    </lineage>
</organism>
<feature type="region of interest" description="Disordered" evidence="1">
    <location>
        <begin position="416"/>
        <end position="439"/>
    </location>
</feature>
<feature type="transmembrane region" description="Helical" evidence="2">
    <location>
        <begin position="90"/>
        <end position="110"/>
    </location>
</feature>
<dbReference type="AlphaFoldDB" id="A0A5S5DLI2"/>
<dbReference type="Proteomes" id="UP000325105">
    <property type="component" value="Unassembled WGS sequence"/>
</dbReference>
<dbReference type="Gene3D" id="2.60.120.1440">
    <property type="match status" value="1"/>
</dbReference>
<sequence>MGMVQNRDYVKGLLRKKVEGRLTLPGRAELIVAREIHGEEAFDRMEAEVLLELGSALPKDRLEGWAPDFAAIRAAAARRREGHAARLRRNAGWAAAAVLLPFIGLLMYWYGAREPAPDLLHGPCAGLSRDVEVPLAESALTVVWDDDRHMEVGPGEHGEILRYGALQLFRTAAGTLQLRQARSQQTDTVPAHSVMLMTGAQQQALVELPDGTRIRLNAQSALRYDPQRPEGERLTVHGEMYVQRPTDMPIAPLLIGTANGVVKAFEGGFALYVGRQITRAAALDGRLILLDSARTHEVLLDCYGAQGAVTRVAAAGQELPRDTVAYEGVADPDDILVWTKAVRRYVDTPLPVFVAQMSRWYGFRVKDYRCLPASRRITATVCYRRDAEAVFAALREAGVLLYESRGMISFCPEDAEGRRPSGGMLALRRKQAQAPAKSK</sequence>
<evidence type="ECO:0000313" key="4">
    <source>
        <dbReference type="EMBL" id="TYP96787.1"/>
    </source>
</evidence>
<evidence type="ECO:0000313" key="5">
    <source>
        <dbReference type="Proteomes" id="UP000325105"/>
    </source>
</evidence>
<feature type="domain" description="FecR protein" evidence="3">
    <location>
        <begin position="197"/>
        <end position="286"/>
    </location>
</feature>
<dbReference type="InterPro" id="IPR012373">
    <property type="entry name" value="Ferrdict_sens_TM"/>
</dbReference>
<dbReference type="Pfam" id="PF04773">
    <property type="entry name" value="FecR"/>
    <property type="match status" value="1"/>
</dbReference>
<evidence type="ECO:0000259" key="3">
    <source>
        <dbReference type="Pfam" id="PF04773"/>
    </source>
</evidence>
<dbReference type="EMBL" id="VNHX01000004">
    <property type="protein sequence ID" value="TYP96787.1"/>
    <property type="molecule type" value="Genomic_DNA"/>
</dbReference>
<evidence type="ECO:0000256" key="1">
    <source>
        <dbReference type="SAM" id="MobiDB-lite"/>
    </source>
</evidence>
<protein>
    <submittedName>
        <fullName evidence="4">FecR family protein</fullName>
    </submittedName>
</protein>
<comment type="caution">
    <text evidence="4">The sequence shown here is derived from an EMBL/GenBank/DDBJ whole genome shotgun (WGS) entry which is preliminary data.</text>
</comment>
<keyword evidence="5" id="KW-1185">Reference proteome</keyword>
<evidence type="ECO:0000256" key="2">
    <source>
        <dbReference type="SAM" id="Phobius"/>
    </source>
</evidence>
<dbReference type="PANTHER" id="PTHR30273">
    <property type="entry name" value="PERIPLASMIC SIGNAL SENSOR AND SIGMA FACTOR ACTIVATOR FECR-RELATED"/>
    <property type="match status" value="1"/>
</dbReference>
<keyword evidence="2" id="KW-0812">Transmembrane</keyword>
<keyword evidence="2" id="KW-1133">Transmembrane helix</keyword>
<dbReference type="GO" id="GO:0016989">
    <property type="term" value="F:sigma factor antagonist activity"/>
    <property type="evidence" value="ECO:0007669"/>
    <property type="project" value="TreeGrafter"/>
</dbReference>